<geneLocation type="plasmid" evidence="1 2">
    <name>pILYOP01</name>
</geneLocation>
<dbReference type="KEGG" id="ipo:Ilyop_2294"/>
<proteinExistence type="predicted"/>
<evidence type="ECO:0008006" key="3">
    <source>
        <dbReference type="Google" id="ProtNLM"/>
    </source>
</evidence>
<gene>
    <name evidence="1" type="ordered locus">Ilyop_2294</name>
</gene>
<evidence type="ECO:0000313" key="2">
    <source>
        <dbReference type="Proteomes" id="UP000006875"/>
    </source>
</evidence>
<keyword evidence="1" id="KW-0614">Plasmid</keyword>
<sequence>MTKRKLYLFIFFLIYLTMLSSFSYGDIYIRQKKHVDGVTIMGRTQPSRDFIVQTWLTPDKVSIEDAKSKTVIEFDKNIITIADHNEKTIMRMPMNFSEITDQKSSDMSKEDSEEFKKFMDTMMKINVSVTKTNEKKKIGRWNCAKYIQVMNTGMGEFKSVIWATEDIDVDRELYTKYISAIKGTMPGMNENMKEIIKETSKIKGMEVYSEQTTEMMGQTMRSSTELLEYKKGRAPASAFDMPTGYKNVEF</sequence>
<dbReference type="Proteomes" id="UP000006875">
    <property type="component" value="Plasmid pILYOP01"/>
</dbReference>
<reference evidence="1 2" key="1">
    <citation type="journal article" date="2010" name="Stand. Genomic Sci.">
        <title>Complete genome sequence of Ilyobacter polytropus type strain (CuHbu1).</title>
        <authorList>
            <person name="Sikorski J."/>
            <person name="Chertkov O."/>
            <person name="Lapidus A."/>
            <person name="Nolan M."/>
            <person name="Lucas S."/>
            <person name="Del Rio T.G."/>
            <person name="Tice H."/>
            <person name="Cheng J.F."/>
            <person name="Tapia R."/>
            <person name="Han C."/>
            <person name="Goodwin L."/>
            <person name="Pitluck S."/>
            <person name="Liolios K."/>
            <person name="Ivanova N."/>
            <person name="Mavromatis K."/>
            <person name="Mikhailova N."/>
            <person name="Pati A."/>
            <person name="Chen A."/>
            <person name="Palaniappan K."/>
            <person name="Land M."/>
            <person name="Hauser L."/>
            <person name="Chang Y.J."/>
            <person name="Jeffries C.D."/>
            <person name="Brambilla E."/>
            <person name="Yasawong M."/>
            <person name="Rohde M."/>
            <person name="Pukall R."/>
            <person name="Spring S."/>
            <person name="Goker M."/>
            <person name="Woyke T."/>
            <person name="Bristow J."/>
            <person name="Eisen J.A."/>
            <person name="Markowitz V."/>
            <person name="Hugenholtz P."/>
            <person name="Kyrpides N.C."/>
            <person name="Klenk H.P."/>
        </authorList>
    </citation>
    <scope>NUCLEOTIDE SEQUENCE [LARGE SCALE GENOMIC DNA]</scope>
    <source>
        <strain evidence="2">ATCC 51220 / DSM 2926 / LMG 16218 / CuHBu1</strain>
        <plasmid evidence="2">pILYOP01</plasmid>
    </source>
</reference>
<organism evidence="1 2">
    <name type="scientific">Ilyobacter polytropus (strain ATCC 51220 / DSM 2926 / LMG 16218 / CuHBu1)</name>
    <dbReference type="NCBI Taxonomy" id="572544"/>
    <lineage>
        <taxon>Bacteria</taxon>
        <taxon>Fusobacteriati</taxon>
        <taxon>Fusobacteriota</taxon>
        <taxon>Fusobacteriia</taxon>
        <taxon>Fusobacteriales</taxon>
        <taxon>Fusobacteriaceae</taxon>
        <taxon>Ilyobacter</taxon>
    </lineage>
</organism>
<dbReference type="AlphaFoldDB" id="E3HCZ9"/>
<keyword evidence="2" id="KW-1185">Reference proteome</keyword>
<dbReference type="HOGENOM" id="CLU_1110039_0_0_0"/>
<dbReference type="RefSeq" id="WP_013388714.1">
    <property type="nucleotide sequence ID" value="NC_014633.1"/>
</dbReference>
<evidence type="ECO:0000313" key="1">
    <source>
        <dbReference type="EMBL" id="ADO84055.1"/>
    </source>
</evidence>
<protein>
    <recommendedName>
        <fullName evidence="3">DUF4412 domain-containing protein</fullName>
    </recommendedName>
</protein>
<accession>E3HCZ9</accession>
<dbReference type="EMBL" id="CP002282">
    <property type="protein sequence ID" value="ADO84055.1"/>
    <property type="molecule type" value="Genomic_DNA"/>
</dbReference>
<dbReference type="OrthoDB" id="5761467at2"/>
<name>E3HCZ9_ILYPC</name>